<keyword evidence="9" id="KW-1185">Reference proteome</keyword>
<evidence type="ECO:0000256" key="6">
    <source>
        <dbReference type="RuleBase" id="RU365002"/>
    </source>
</evidence>
<evidence type="ECO:0000256" key="1">
    <source>
        <dbReference type="ARBA" id="ARBA00022801"/>
    </source>
</evidence>
<dbReference type="OrthoDB" id="416777at2759"/>
<organism evidence="8 9">
    <name type="scientific">Sphaceloma murrayae</name>
    <dbReference type="NCBI Taxonomy" id="2082308"/>
    <lineage>
        <taxon>Eukaryota</taxon>
        <taxon>Fungi</taxon>
        <taxon>Dikarya</taxon>
        <taxon>Ascomycota</taxon>
        <taxon>Pezizomycotina</taxon>
        <taxon>Dothideomycetes</taxon>
        <taxon>Dothideomycetidae</taxon>
        <taxon>Myriangiales</taxon>
        <taxon>Elsinoaceae</taxon>
        <taxon>Sphaceloma</taxon>
    </lineage>
</organism>
<keyword evidence="1 6" id="KW-0378">Hydrolase</keyword>
<accession>A0A2K1QTI6</accession>
<comment type="similarity">
    <text evidence="2 6">Belongs to the QNG1 protein family.</text>
</comment>
<dbReference type="STRING" id="2082308.A0A2K1QTI6"/>
<dbReference type="GO" id="GO:0016787">
    <property type="term" value="F:hydrolase activity"/>
    <property type="evidence" value="ECO:0007669"/>
    <property type="project" value="UniProtKB-KW"/>
</dbReference>
<dbReference type="InterPro" id="IPR019438">
    <property type="entry name" value="Q_salvage"/>
</dbReference>
<dbReference type="PANTHER" id="PTHR21314:SF0">
    <property type="entry name" value="QUEUOSINE 5'-PHOSPHATE N-GLYCOSYLASE_HYDROLASE"/>
    <property type="match status" value="1"/>
</dbReference>
<dbReference type="GO" id="GO:0006400">
    <property type="term" value="P:tRNA modification"/>
    <property type="evidence" value="ECO:0007669"/>
    <property type="project" value="TreeGrafter"/>
</dbReference>
<comment type="catalytic activity">
    <reaction evidence="5 6">
        <text>queuosine 5'-phosphate + H2O = queuine + D-ribose 5-phosphate</text>
        <dbReference type="Rhea" id="RHEA:75387"/>
        <dbReference type="ChEBI" id="CHEBI:15377"/>
        <dbReference type="ChEBI" id="CHEBI:17433"/>
        <dbReference type="ChEBI" id="CHEBI:78346"/>
        <dbReference type="ChEBI" id="CHEBI:194371"/>
    </reaction>
    <physiologicalReaction direction="left-to-right" evidence="5 6">
        <dbReference type="Rhea" id="RHEA:75388"/>
    </physiologicalReaction>
</comment>
<evidence type="ECO:0000256" key="5">
    <source>
        <dbReference type="ARBA" id="ARBA00048204"/>
    </source>
</evidence>
<gene>
    <name evidence="8" type="ORF">CAC42_6201</name>
</gene>
<name>A0A2K1QTI6_9PEZI</name>
<dbReference type="AlphaFoldDB" id="A0A2K1QTI6"/>
<comment type="function">
    <text evidence="6">Catalyzes the hydrolysis of queuosine 5'-phosphate, releasing the nucleobase queuine (q). Is required for salvage of queuine from exogenous queuosine (Q) that is imported and then converted to queuosine 5'-phosphate intracellularly.</text>
</comment>
<protein>
    <recommendedName>
        <fullName evidence="3 6">Queuosine 5'-phosphate N-glycosylase/hydrolase</fullName>
        <ecNumber evidence="6">3.2.2.-</ecNumber>
    </recommendedName>
    <alternativeName>
        <fullName evidence="4 6">Queuosine-nucleotide N-glycosylase/hydrolase</fullName>
    </alternativeName>
</protein>
<evidence type="ECO:0000313" key="9">
    <source>
        <dbReference type="Proteomes" id="UP000243797"/>
    </source>
</evidence>
<evidence type="ECO:0000256" key="4">
    <source>
        <dbReference type="ARBA" id="ARBA00035393"/>
    </source>
</evidence>
<comment type="caution">
    <text evidence="8">The sequence shown here is derived from an EMBL/GenBank/DDBJ whole genome shotgun (WGS) entry which is preliminary data.</text>
</comment>
<evidence type="ECO:0000256" key="2">
    <source>
        <dbReference type="ARBA" id="ARBA00035119"/>
    </source>
</evidence>
<dbReference type="InParanoid" id="A0A2K1QTI6"/>
<evidence type="ECO:0000313" key="8">
    <source>
        <dbReference type="EMBL" id="PNS18384.1"/>
    </source>
</evidence>
<evidence type="ECO:0000256" key="7">
    <source>
        <dbReference type="SAM" id="MobiDB-lite"/>
    </source>
</evidence>
<feature type="region of interest" description="Disordered" evidence="7">
    <location>
        <begin position="151"/>
        <end position="173"/>
    </location>
</feature>
<dbReference type="EMBL" id="NKHZ01000041">
    <property type="protein sequence ID" value="PNS18384.1"/>
    <property type="molecule type" value="Genomic_DNA"/>
</dbReference>
<dbReference type="EC" id="3.2.2.-" evidence="6"/>
<reference evidence="8 9" key="1">
    <citation type="submission" date="2017-06" db="EMBL/GenBank/DDBJ databases">
        <title>Draft genome sequence of a variant of Elsinoe murrayae.</title>
        <authorList>
            <person name="Cheng Q."/>
        </authorList>
    </citation>
    <scope>NUCLEOTIDE SEQUENCE [LARGE SCALE GENOMIC DNA]</scope>
    <source>
        <strain evidence="8 9">CQ-2017a</strain>
    </source>
</reference>
<dbReference type="Proteomes" id="UP000243797">
    <property type="component" value="Unassembled WGS sequence"/>
</dbReference>
<dbReference type="Pfam" id="PF10343">
    <property type="entry name" value="Q_salvage"/>
    <property type="match status" value="2"/>
</dbReference>
<evidence type="ECO:0000256" key="3">
    <source>
        <dbReference type="ARBA" id="ARBA00035306"/>
    </source>
</evidence>
<dbReference type="PANTHER" id="PTHR21314">
    <property type="entry name" value="QUEUOSINE 5'-PHOSPHATE N-GLYCOSYLASE_HYDROLASE-RELATED"/>
    <property type="match status" value="1"/>
</dbReference>
<proteinExistence type="inferred from homology"/>
<sequence>MSDDEADPELLALLRKSLGIGPKTNEIGRETNVLRDAEYIYSNAIDVAIDRAGTVNAADLIWQEMQRRSYSRTAWSEHELHPKAKDEATLNFIFTMDLLNFSFWSELPEERRWSVQYRGKRWTGYWSLVAALQRALDEGVPITTPGFWLPQASSDHVDESQTLDADPLDPVDAQREAVQTSSREDQDVAIALSEAPQSTATDAETGIEAIEPRIGAMDLADVQANAHGVEDTQASDTKSDSNSCGHLTEETLRHIFRGDGDEVMPLLQERLSVLRQAGQVLHDQFDGSVASLLNRADGSAGKLVNLLSHHFECFRDEAKFDRRKVRFLKRAQIFVADVWAAFDGQDYGAFEDIDSLTMFADYRVPQQLHSLGCVSFGPKLNYAIRARQMVPSGSDWECQLRGCSIWVVELIRRQILAAHPEAEINAVLIDFFLYDLAKEREKAGVETIPHHRTRSIWY</sequence>